<dbReference type="Pfam" id="PF18569">
    <property type="entry name" value="Thioredoxin_16"/>
    <property type="match status" value="1"/>
</dbReference>
<evidence type="ECO:0000256" key="1">
    <source>
        <dbReference type="ARBA" id="ARBA00004123"/>
    </source>
</evidence>
<keyword evidence="7" id="KW-1185">Reference proteome</keyword>
<dbReference type="Gene3D" id="1.20.1050.130">
    <property type="match status" value="1"/>
</dbReference>
<name>A0ABM1I5N8_POLDO</name>
<organism evidence="7 8">
    <name type="scientific">Polistes dominula</name>
    <name type="common">European paper wasp</name>
    <name type="synonym">Vespa dominula</name>
    <dbReference type="NCBI Taxonomy" id="743375"/>
    <lineage>
        <taxon>Eukaryota</taxon>
        <taxon>Metazoa</taxon>
        <taxon>Ecdysozoa</taxon>
        <taxon>Arthropoda</taxon>
        <taxon>Hexapoda</taxon>
        <taxon>Insecta</taxon>
        <taxon>Pterygota</taxon>
        <taxon>Neoptera</taxon>
        <taxon>Endopterygota</taxon>
        <taxon>Hymenoptera</taxon>
        <taxon>Apocrita</taxon>
        <taxon>Aculeata</taxon>
        <taxon>Vespoidea</taxon>
        <taxon>Vespidae</taxon>
        <taxon>Polistinae</taxon>
        <taxon>Polistini</taxon>
        <taxon>Polistes</taxon>
    </lineage>
</organism>
<evidence type="ECO:0000313" key="8">
    <source>
        <dbReference type="RefSeq" id="XP_015175525.1"/>
    </source>
</evidence>
<dbReference type="SUPFAM" id="SSF47616">
    <property type="entry name" value="GST C-terminal domain-like"/>
    <property type="match status" value="1"/>
</dbReference>
<sequence length="319" mass="36446">MRLTERSGETTMYSMKPVISLPKMTHTTDRIYEMKNIHGECGKGNHTGTGIKIVADVTEQVIEFLKNPLPEYALLEARQEKILAQLAELKKQVSSLCSFLKHTDHVKMPKECSEKESNVLSNQCEKSEPITVNLIINANPKKPPYSILALPKVWNDISIKLQSYVHSSVIGDIPELNICDKNPSKTNIINLSLIWKEVDELEFVTGLYNYSLLGEVNFLRYLCRLFPTHDFENNMGSIQANLFDTILDYCYCLQIEKSSKKQQIIFQHFTKTLGTNEWFGVNEPNIIDIAVWSVIKQISVQNIPSSLKKWINACDKTFK</sequence>
<accession>A0ABM1I5N8</accession>
<keyword evidence="4" id="KW-0648">Protein biosynthesis</keyword>
<dbReference type="Proteomes" id="UP000694924">
    <property type="component" value="Unplaced"/>
</dbReference>
<dbReference type="InterPro" id="IPR036282">
    <property type="entry name" value="Glutathione-S-Trfase_C_sf"/>
</dbReference>
<evidence type="ECO:0000256" key="5">
    <source>
        <dbReference type="ARBA" id="ARBA00023242"/>
    </source>
</evidence>
<gene>
    <name evidence="8" type="primary">LOC107065921</name>
</gene>
<keyword evidence="5" id="KW-0539">Nucleus</keyword>
<dbReference type="PANTHER" id="PTHR13438">
    <property type="entry name" value="AMINOACYL TRNA SYNTHASE COMPLEX-INTERACTING MULTIFUNCTIONAL PROTEIN"/>
    <property type="match status" value="1"/>
</dbReference>
<dbReference type="InterPro" id="IPR042360">
    <property type="entry name" value="AIMP2"/>
</dbReference>
<evidence type="ECO:0000256" key="4">
    <source>
        <dbReference type="ARBA" id="ARBA00022917"/>
    </source>
</evidence>
<evidence type="ECO:0000256" key="2">
    <source>
        <dbReference type="ARBA" id="ARBA00004514"/>
    </source>
</evidence>
<feature type="domain" description="AIMP2 thioredoxin-like" evidence="6">
    <location>
        <begin position="133"/>
        <end position="204"/>
    </location>
</feature>
<evidence type="ECO:0000313" key="7">
    <source>
        <dbReference type="Proteomes" id="UP000694924"/>
    </source>
</evidence>
<protein>
    <submittedName>
        <fullName evidence="8">Aminoacyl tRNA synthase complex-interacting multifunctional protein 2 isoform X1</fullName>
    </submittedName>
</protein>
<evidence type="ECO:0000259" key="6">
    <source>
        <dbReference type="Pfam" id="PF18569"/>
    </source>
</evidence>
<dbReference type="InterPro" id="IPR041503">
    <property type="entry name" value="AIMP2_thioredoxin"/>
</dbReference>
<reference evidence="8" key="1">
    <citation type="submission" date="2025-08" db="UniProtKB">
        <authorList>
            <consortium name="RefSeq"/>
        </authorList>
    </citation>
    <scope>IDENTIFICATION</scope>
    <source>
        <tissue evidence="8">Whole body</tissue>
    </source>
</reference>
<keyword evidence="3" id="KW-0963">Cytoplasm</keyword>
<dbReference type="RefSeq" id="XP_015175525.1">
    <property type="nucleotide sequence ID" value="XM_015320039.1"/>
</dbReference>
<comment type="subcellular location">
    <subcellularLocation>
        <location evidence="2">Cytoplasm</location>
        <location evidence="2">Cytosol</location>
    </subcellularLocation>
    <subcellularLocation>
        <location evidence="1">Nucleus</location>
    </subcellularLocation>
</comment>
<dbReference type="GeneID" id="107065921"/>
<evidence type="ECO:0000256" key="3">
    <source>
        <dbReference type="ARBA" id="ARBA00022490"/>
    </source>
</evidence>
<proteinExistence type="predicted"/>
<dbReference type="PANTHER" id="PTHR13438:SF2">
    <property type="entry name" value="AMINOACYL TRNA SYNTHASE COMPLEX-INTERACTING MULTIFUNCTIONAL PROTEIN 2"/>
    <property type="match status" value="1"/>
</dbReference>